<evidence type="ECO:0000313" key="1">
    <source>
        <dbReference type="EMBL" id="WWM68593.1"/>
    </source>
</evidence>
<dbReference type="Pfam" id="PF08748">
    <property type="entry name" value="Phage_TAC_4"/>
    <property type="match status" value="1"/>
</dbReference>
<name>A0ABZ2FUT1_9PSED</name>
<keyword evidence="2" id="KW-1185">Reference proteome</keyword>
<organism evidence="1 2">
    <name type="scientific">Pseudomonas benzopyrenica</name>
    <dbReference type="NCBI Taxonomy" id="2993566"/>
    <lineage>
        <taxon>Bacteria</taxon>
        <taxon>Pseudomonadati</taxon>
        <taxon>Pseudomonadota</taxon>
        <taxon>Gammaproteobacteria</taxon>
        <taxon>Pseudomonadales</taxon>
        <taxon>Pseudomonadaceae</taxon>
        <taxon>Pseudomonas</taxon>
    </lineage>
</organism>
<dbReference type="EMBL" id="CP145723">
    <property type="protein sequence ID" value="WWM68593.1"/>
    <property type="molecule type" value="Genomic_DNA"/>
</dbReference>
<dbReference type="RefSeq" id="WP_338546879.1">
    <property type="nucleotide sequence ID" value="NZ_CP145723.1"/>
</dbReference>
<proteinExistence type="predicted"/>
<accession>A0ABZ2FUT1</accession>
<dbReference type="Proteomes" id="UP001372714">
    <property type="component" value="Chromosome"/>
</dbReference>
<dbReference type="InterPro" id="IPR014859">
    <property type="entry name" value="Phage_TAC_4"/>
</dbReference>
<gene>
    <name evidence="1" type="ORF">V6W80_10090</name>
</gene>
<evidence type="ECO:0000313" key="2">
    <source>
        <dbReference type="Proteomes" id="UP001372714"/>
    </source>
</evidence>
<sequence>MAKISIKQKPTFQREVEIPRVGDKPIKVLFTFTFLDRAKVAQMIDSEILHSQKVAEQLAAGGISAADIAVQMEDFQVSYLTKIVAGWGFEEEFNEENLRELVRGWDAVPTAIINTYKTSYQAAREGN</sequence>
<protein>
    <submittedName>
        <fullName evidence="1">Phage tail assembly chaperone</fullName>
    </submittedName>
</protein>
<reference evidence="1 2" key="1">
    <citation type="submission" date="2024-02" db="EMBL/GenBank/DDBJ databases">
        <title>The whole genome sequence of Pseudomonas benzopyrenica MLY92.</title>
        <authorList>
            <person name="Liu Y."/>
        </authorList>
    </citation>
    <scope>NUCLEOTIDE SEQUENCE [LARGE SCALE GENOMIC DNA]</scope>
    <source>
        <strain evidence="1 2">MLY92</strain>
    </source>
</reference>